<dbReference type="GO" id="GO:0003676">
    <property type="term" value="F:nucleic acid binding"/>
    <property type="evidence" value="ECO:0007669"/>
    <property type="project" value="InterPro"/>
</dbReference>
<dbReference type="Pfam" id="PF13655">
    <property type="entry name" value="RVT_N"/>
    <property type="match status" value="1"/>
</dbReference>
<dbReference type="InterPro" id="IPR030931">
    <property type="entry name" value="Group_II_RT_mat"/>
</dbReference>
<dbReference type="Pfam" id="PF01844">
    <property type="entry name" value="HNH"/>
    <property type="match status" value="1"/>
</dbReference>
<evidence type="ECO:0000313" key="3">
    <source>
        <dbReference type="EMBL" id="EJR12018.1"/>
    </source>
</evidence>
<dbReference type="InterPro" id="IPR000477">
    <property type="entry name" value="RT_dom"/>
</dbReference>
<dbReference type="InterPro" id="IPR002711">
    <property type="entry name" value="HNH"/>
</dbReference>
<reference evidence="4" key="1">
    <citation type="submission" date="2012-04" db="EMBL/GenBank/DDBJ databases">
        <title>The Genome Sequence of Bacillus cereus VD014.</title>
        <authorList>
            <consortium name="The Broad Institute Genome Sequencing Platform"/>
            <consortium name="The Broad Institute Genome Sequencing Center for Infectious Disease"/>
            <person name="Feldgarden M."/>
            <person name="Van der Auwera G.A."/>
            <person name="Mahillon J."/>
            <person name="Duprez V."/>
            <person name="Timmery S."/>
            <person name="Mattelet C."/>
            <person name="Dierick K."/>
            <person name="Sun M."/>
            <person name="Yu Z."/>
            <person name="Zhu L."/>
            <person name="Hu X."/>
            <person name="Shank E.B."/>
            <person name="Swiecicka I."/>
            <person name="Hansen B.M."/>
            <person name="Andrup L."/>
            <person name="Young S.K."/>
            <person name="Zeng Q."/>
            <person name="Gargeya S."/>
            <person name="Fitzgerald M."/>
            <person name="Haas B."/>
            <person name="Abouelleil A."/>
            <person name="Alvarado L."/>
            <person name="Arachchi H.M."/>
            <person name="Berlin A."/>
            <person name="Chapman S.B."/>
            <person name="Goldberg J."/>
            <person name="Griggs A."/>
            <person name="Gujja S."/>
            <person name="Hansen M."/>
            <person name="Howarth C."/>
            <person name="Imamovic A."/>
            <person name="Larimer J."/>
            <person name="McCowen C."/>
            <person name="Montmayeur A."/>
            <person name="Murphy C."/>
            <person name="Neiman D."/>
            <person name="Pearson M."/>
            <person name="Priest M."/>
            <person name="Roberts A."/>
            <person name="Saif S."/>
            <person name="Shea T."/>
            <person name="Sisk P."/>
            <person name="Sykes S."/>
            <person name="Wortman J."/>
            <person name="Nusbaum C."/>
            <person name="Birren B."/>
        </authorList>
    </citation>
    <scope>NUCLEOTIDE SEQUENCE</scope>
    <source>
        <strain evidence="4">VD014</strain>
    </source>
</reference>
<dbReference type="Pfam" id="PF00078">
    <property type="entry name" value="RVT_1"/>
    <property type="match status" value="1"/>
</dbReference>
<proteinExistence type="predicted"/>
<dbReference type="GO" id="GO:0004519">
    <property type="term" value="F:endonuclease activity"/>
    <property type="evidence" value="ECO:0007669"/>
    <property type="project" value="InterPro"/>
</dbReference>
<comment type="caution">
    <text evidence="4">The sequence shown here is derived from an EMBL/GenBank/DDBJ whole genome shotgun (WGS) entry which is preliminary data.</text>
</comment>
<dbReference type="GO" id="GO:0008270">
    <property type="term" value="F:zinc ion binding"/>
    <property type="evidence" value="ECO:0007669"/>
    <property type="project" value="InterPro"/>
</dbReference>
<gene>
    <name evidence="4" type="ORF">IIA_04550</name>
    <name evidence="3" type="ORF">IIA_05853</name>
</gene>
<dbReference type="AlphaFoldDB" id="A0A9W5K4G9"/>
<accession>A0A9W5K4G9</accession>
<evidence type="ECO:0000259" key="2">
    <source>
        <dbReference type="PROSITE" id="PS50878"/>
    </source>
</evidence>
<feature type="compositionally biased region" description="Polar residues" evidence="1">
    <location>
        <begin position="62"/>
        <end position="77"/>
    </location>
</feature>
<evidence type="ECO:0000313" key="5">
    <source>
        <dbReference type="Proteomes" id="UP000006607"/>
    </source>
</evidence>
<dbReference type="CDD" id="cd00085">
    <property type="entry name" value="HNHc"/>
    <property type="match status" value="1"/>
</dbReference>
<dbReference type="PANTHER" id="PTHR34047:SF10">
    <property type="entry name" value="GROUP II INTRON-ASSOCIATED OPEN READING FRAME"/>
    <property type="match status" value="1"/>
</dbReference>
<feature type="region of interest" description="Disordered" evidence="1">
    <location>
        <begin position="59"/>
        <end position="81"/>
    </location>
</feature>
<dbReference type="NCBIfam" id="TIGR04416">
    <property type="entry name" value="group_II_RT_mat"/>
    <property type="match status" value="1"/>
</dbReference>
<dbReference type="Gene3D" id="1.10.30.50">
    <property type="match status" value="1"/>
</dbReference>
<dbReference type="InterPro" id="IPR051083">
    <property type="entry name" value="GrpII_Intron_Splice-Mob/Def"/>
</dbReference>
<dbReference type="EMBL" id="AHER01000062">
    <property type="protein sequence ID" value="EJR12018.1"/>
    <property type="molecule type" value="Genomic_DNA"/>
</dbReference>
<dbReference type="InterPro" id="IPR003615">
    <property type="entry name" value="HNH_nuc"/>
</dbReference>
<dbReference type="InterPro" id="IPR025960">
    <property type="entry name" value="RVT_N"/>
</dbReference>
<organism evidence="4 5">
    <name type="scientific">Bacillus cereus (strain VD014)</name>
    <dbReference type="NCBI Taxonomy" id="1053223"/>
    <lineage>
        <taxon>Bacteria</taxon>
        <taxon>Bacillati</taxon>
        <taxon>Bacillota</taxon>
        <taxon>Bacilli</taxon>
        <taxon>Bacillales</taxon>
        <taxon>Bacillaceae</taxon>
        <taxon>Bacillus</taxon>
        <taxon>Bacillus cereus group</taxon>
    </lineage>
</organism>
<dbReference type="InterPro" id="IPR043502">
    <property type="entry name" value="DNA/RNA_pol_sf"/>
</dbReference>
<feature type="domain" description="Reverse transcriptase" evidence="2">
    <location>
        <begin position="207"/>
        <end position="450"/>
    </location>
</feature>
<dbReference type="PANTHER" id="PTHR34047">
    <property type="entry name" value="NUCLEAR INTRON MATURASE 1, MITOCHONDRIAL-RELATED"/>
    <property type="match status" value="1"/>
</dbReference>
<dbReference type="Proteomes" id="UP000006607">
    <property type="component" value="Unassembled WGS sequence"/>
</dbReference>
<protein>
    <recommendedName>
        <fullName evidence="2">Reverse transcriptase domain-containing protein</fullName>
    </recommendedName>
</protein>
<sequence>MLLRDNLHIRRSRRRYLPSSYLLEVELGKPYIICTLYSKDVVRQNDVIEGMGCWKKRKSQGRKTTGTHNCANSIQGKKTNDATRKGADFQQVFNTKKSEKKLLPKGRNLVMDTAHKASAIPSLTDWFTIQWKEIERYVRKLRQRIFRAKQQNQSRRVRKLQRLMLRSKANLLLSIKRVTQINRGKRTAGIDGERILSPRSRVALFHQMSSQNIKLHRPRAVKRIHIPKKNGNLRPLGIPTVKDRIWQNIVRNALEPEWEAEFEPISYGFRPKRSAHDAIANIFNKLNSKSKKVWVFEGDFAGCFDNLNHEHILEKIQNFPAKEIVRRWLASGYVDNQVFHPTTAGSPQGGVISPLLANIALHGMEKELGIRYSKSNTKRQGTIYNIHVKCTKAMVRYADDFIIACQTKKEAESLYRELVPYLEKRGITLATDKTHVTHITEGFDFLGFHIKQYVQDKNKLLIKPSKTSIQKAKKKIKTTFQNLKGKPVYTLLTNLNSIIRGYVYYWRHVVSKKVFSSIDYFIWGNVVRHVKHLHPNKSWKWIVKQYFRKPKHGGHDKWVLTCPKTQYQIYKMVWTPIVRHIGIRYKNSPDNPELSDYFAKRNKKDFDNNNTLTRIKIAKKQKYICPMCEEALQNGEALEIHHKVPKVYGGTNEYGNLQLLHTSCHIQLHQKHPIFRERAYIYKKVNKHISLTPRERIQVIEWRMMDEERLVVWDKKKA</sequence>
<evidence type="ECO:0000313" key="4">
    <source>
        <dbReference type="EMBL" id="EJR17096.1"/>
    </source>
</evidence>
<dbReference type="InterPro" id="IPR013597">
    <property type="entry name" value="Mat_intron_G2"/>
</dbReference>
<dbReference type="PROSITE" id="PS50878">
    <property type="entry name" value="RT_POL"/>
    <property type="match status" value="1"/>
</dbReference>
<evidence type="ECO:0000256" key="1">
    <source>
        <dbReference type="SAM" id="MobiDB-lite"/>
    </source>
</evidence>
<name>A0A9W5K4G9_BACC8</name>
<dbReference type="SUPFAM" id="SSF56672">
    <property type="entry name" value="DNA/RNA polymerases"/>
    <property type="match status" value="1"/>
</dbReference>
<dbReference type="SMART" id="SM00507">
    <property type="entry name" value="HNHc"/>
    <property type="match status" value="1"/>
</dbReference>
<dbReference type="CDD" id="cd01651">
    <property type="entry name" value="RT_G2_intron"/>
    <property type="match status" value="1"/>
</dbReference>
<dbReference type="Pfam" id="PF08388">
    <property type="entry name" value="GIIM"/>
    <property type="match status" value="1"/>
</dbReference>
<dbReference type="EMBL" id="AHER01000041">
    <property type="protein sequence ID" value="EJR17096.1"/>
    <property type="molecule type" value="Genomic_DNA"/>
</dbReference>